<accession>L8X5V1</accession>
<evidence type="ECO:0000256" key="6">
    <source>
        <dbReference type="ARBA" id="ARBA00023277"/>
    </source>
</evidence>
<dbReference type="Proteomes" id="UP000011668">
    <property type="component" value="Unassembled WGS sequence"/>
</dbReference>
<keyword evidence="11" id="KW-1185">Reference proteome</keyword>
<evidence type="ECO:0000256" key="4">
    <source>
        <dbReference type="ARBA" id="ARBA00022824"/>
    </source>
</evidence>
<keyword evidence="5" id="KW-0294">Fucose metabolism</keyword>
<comment type="pathway">
    <text evidence="2">Protein modification; protein glycosylation.</text>
</comment>
<evidence type="ECO:0000256" key="1">
    <source>
        <dbReference type="ARBA" id="ARBA00004240"/>
    </source>
</evidence>
<keyword evidence="9" id="KW-0472">Membrane</keyword>
<dbReference type="AlphaFoldDB" id="L8X5V1"/>
<dbReference type="OMA" id="DYSPMWR"/>
<dbReference type="PANTHER" id="PTHR13398">
    <property type="entry name" value="GDP-FUCOSE PROTEIN O-FUCOSYLTRANSFERASE 2"/>
    <property type="match status" value="1"/>
</dbReference>
<protein>
    <recommendedName>
        <fullName evidence="8">GDP-fucose protein O-fucosyltransferase 2</fullName>
    </recommendedName>
</protein>
<keyword evidence="6" id="KW-0119">Carbohydrate metabolism</keyword>
<dbReference type="InterPro" id="IPR019378">
    <property type="entry name" value="GDP-Fuc_O-FucTrfase"/>
</dbReference>
<dbReference type="GO" id="GO:0005783">
    <property type="term" value="C:endoplasmic reticulum"/>
    <property type="evidence" value="ECO:0007669"/>
    <property type="project" value="UniProtKB-SubCell"/>
</dbReference>
<dbReference type="HOGENOM" id="CLU_032339_1_0_1"/>
<reference evidence="10 11" key="1">
    <citation type="journal article" date="2013" name="Nat. Commun.">
        <title>The evolution and pathogenic mechanisms of the rice sheath blight pathogen.</title>
        <authorList>
            <person name="Zheng A."/>
            <person name="Lin R."/>
            <person name="Xu L."/>
            <person name="Qin P."/>
            <person name="Tang C."/>
            <person name="Ai P."/>
            <person name="Zhang D."/>
            <person name="Liu Y."/>
            <person name="Sun Z."/>
            <person name="Feng H."/>
            <person name="Wang Y."/>
            <person name="Chen Y."/>
            <person name="Liang X."/>
            <person name="Fu R."/>
            <person name="Li Q."/>
            <person name="Zhang J."/>
            <person name="Yu X."/>
            <person name="Xie Z."/>
            <person name="Ding L."/>
            <person name="Guan P."/>
            <person name="Tang J."/>
            <person name="Liang Y."/>
            <person name="Wang S."/>
            <person name="Deng Q."/>
            <person name="Li S."/>
            <person name="Zhu J."/>
            <person name="Wang L."/>
            <person name="Liu H."/>
            <person name="Li P."/>
        </authorList>
    </citation>
    <scope>NUCLEOTIDE SEQUENCE [LARGE SCALE GENOMIC DNA]</scope>
    <source>
        <strain evidence="11">AG-1 IA</strain>
    </source>
</reference>
<comment type="similarity">
    <text evidence="7">Belongs to the glycosyltransferase 68 family.</text>
</comment>
<keyword evidence="4" id="KW-0256">Endoplasmic reticulum</keyword>
<keyword evidence="9" id="KW-1133">Transmembrane helix</keyword>
<evidence type="ECO:0000256" key="7">
    <source>
        <dbReference type="ARBA" id="ARBA00025803"/>
    </source>
</evidence>
<dbReference type="CDD" id="cd11296">
    <property type="entry name" value="O-FucT_like"/>
    <property type="match status" value="1"/>
</dbReference>
<evidence type="ECO:0000256" key="2">
    <source>
        <dbReference type="ARBA" id="ARBA00004922"/>
    </source>
</evidence>
<dbReference type="GO" id="GO:0006004">
    <property type="term" value="P:fucose metabolic process"/>
    <property type="evidence" value="ECO:0007669"/>
    <property type="project" value="UniProtKB-KW"/>
</dbReference>
<evidence type="ECO:0000256" key="3">
    <source>
        <dbReference type="ARBA" id="ARBA00022679"/>
    </source>
</evidence>
<dbReference type="PANTHER" id="PTHR13398:SF0">
    <property type="entry name" value="GDP-FUCOSE PROTEIN O-FUCOSYLTRANSFERASE 2"/>
    <property type="match status" value="1"/>
</dbReference>
<gene>
    <name evidence="10" type="ORF">AG1IA_01506</name>
</gene>
<evidence type="ECO:0000256" key="8">
    <source>
        <dbReference type="ARBA" id="ARBA00026232"/>
    </source>
</evidence>
<keyword evidence="9" id="KW-0812">Transmembrane</keyword>
<dbReference type="GO" id="GO:0046922">
    <property type="term" value="F:peptide-O-fucosyltransferase activity"/>
    <property type="evidence" value="ECO:0007669"/>
    <property type="project" value="InterPro"/>
</dbReference>
<feature type="transmembrane region" description="Helical" evidence="9">
    <location>
        <begin position="87"/>
        <end position="107"/>
    </location>
</feature>
<evidence type="ECO:0000256" key="9">
    <source>
        <dbReference type="SAM" id="Phobius"/>
    </source>
</evidence>
<sequence>MSLLLNDRQRALSTISDYFFFSYFVNLTLLNDSGIVMASVRWGPQDSEHTEPFIERISRMEYGDDPELREPKLGRSSRTELWRYCNLTKLAFVWVVLLIAIMILYLLSNSTILKQAEESTLPEHEPEVVHGGPVSGPVVLLSTNATATFRVPSVKYVTTFVTAGFTNQFMETASLIYLSILTKRVPVVPAFLAEHFGKATDIIPTPFSDIFDLPYLSGKLGIPIVEWHELKRTVYSTAGGPRPETEKLGCWSTAAGYKSSGPTYSYSSALYGLDISYTPVPSTFSLTHGSDPNTYMWSIWGLASLGFAKSRMRVLPDQFRKAFPLQSDPNQKLEPDETMLCWDSLYYTGVFEVYPSEDVAVHMRWRQHLVELASEYLRRHFGINNKADSIPPFISVHIRRSDFEGGCGKDVTKDQCFAPIEAYERRVQEVRDRLVARANSINVREVLVTSDEQDPRWWERISALGPEWRWIDHAAEQTGEKYGKWFPLLLDMIFQSMGKGFVGTSRSTMSELARVRVEDWNDGESATVLWGFPGADNH</sequence>
<evidence type="ECO:0000256" key="5">
    <source>
        <dbReference type="ARBA" id="ARBA00023253"/>
    </source>
</evidence>
<dbReference type="Gene3D" id="3.40.50.11350">
    <property type="match status" value="1"/>
</dbReference>
<evidence type="ECO:0000313" key="10">
    <source>
        <dbReference type="EMBL" id="ELU44477.1"/>
    </source>
</evidence>
<keyword evidence="3" id="KW-0808">Transferase</keyword>
<comment type="subcellular location">
    <subcellularLocation>
        <location evidence="1">Endoplasmic reticulum</location>
    </subcellularLocation>
</comment>
<dbReference type="InterPro" id="IPR045130">
    <property type="entry name" value="OFUT2-like"/>
</dbReference>
<evidence type="ECO:0000313" key="11">
    <source>
        <dbReference type="Proteomes" id="UP000011668"/>
    </source>
</evidence>
<dbReference type="OrthoDB" id="423313at2759"/>
<organism evidence="10 11">
    <name type="scientific">Thanatephorus cucumeris (strain AG1-IA)</name>
    <name type="common">Rice sheath blight fungus</name>
    <name type="synonym">Rhizoctonia solani</name>
    <dbReference type="NCBI Taxonomy" id="983506"/>
    <lineage>
        <taxon>Eukaryota</taxon>
        <taxon>Fungi</taxon>
        <taxon>Dikarya</taxon>
        <taxon>Basidiomycota</taxon>
        <taxon>Agaricomycotina</taxon>
        <taxon>Agaricomycetes</taxon>
        <taxon>Cantharellales</taxon>
        <taxon>Ceratobasidiaceae</taxon>
        <taxon>Rhizoctonia</taxon>
        <taxon>Rhizoctonia solani AG-1</taxon>
    </lineage>
</organism>
<dbReference type="STRING" id="983506.L8X5V1"/>
<comment type="caution">
    <text evidence="10">The sequence shown here is derived from an EMBL/GenBank/DDBJ whole genome shotgun (WGS) entry which is preliminary data.</text>
</comment>
<name>L8X5V1_THACA</name>
<dbReference type="EMBL" id="AFRT01000304">
    <property type="protein sequence ID" value="ELU44477.1"/>
    <property type="molecule type" value="Genomic_DNA"/>
</dbReference>
<dbReference type="Pfam" id="PF10250">
    <property type="entry name" value="O-FucT"/>
    <property type="match status" value="1"/>
</dbReference>
<proteinExistence type="inferred from homology"/>